<comment type="function">
    <text evidence="5">Has an important function as a repair enzyme for proteins that have been inactivated by oxidation. Catalyzes the reversible oxidation-reduction of methionine sulfoxide in proteins to methionine.</text>
</comment>
<feature type="active site" evidence="5">
    <location>
        <position position="23"/>
    </location>
</feature>
<dbReference type="PANTHER" id="PTHR43774">
    <property type="entry name" value="PEPTIDE METHIONINE SULFOXIDE REDUCTASE"/>
    <property type="match status" value="1"/>
</dbReference>
<proteinExistence type="inferred from homology"/>
<keyword evidence="2 5" id="KW-0560">Oxidoreductase</keyword>
<dbReference type="SUPFAM" id="SSF55068">
    <property type="entry name" value="Peptide methionine sulfoxide reductase"/>
    <property type="match status" value="1"/>
</dbReference>
<dbReference type="NCBIfam" id="TIGR00401">
    <property type="entry name" value="msrA"/>
    <property type="match status" value="1"/>
</dbReference>
<evidence type="ECO:0000256" key="5">
    <source>
        <dbReference type="HAMAP-Rule" id="MF_01401"/>
    </source>
</evidence>
<dbReference type="PANTHER" id="PTHR43774:SF1">
    <property type="entry name" value="PEPTIDE METHIONINE SULFOXIDE REDUCTASE MSRA 2"/>
    <property type="match status" value="1"/>
</dbReference>
<evidence type="ECO:0000256" key="1">
    <source>
        <dbReference type="ARBA" id="ARBA00005591"/>
    </source>
</evidence>
<dbReference type="Proteomes" id="UP000317371">
    <property type="component" value="Unassembled WGS sequence"/>
</dbReference>
<evidence type="ECO:0000256" key="2">
    <source>
        <dbReference type="ARBA" id="ARBA00023002"/>
    </source>
</evidence>
<reference evidence="7 8" key="1">
    <citation type="submission" date="2019-06" db="EMBL/GenBank/DDBJ databases">
        <title>Genome sequence of Litorilinea aerophila BAA-2444.</title>
        <authorList>
            <person name="Maclea K.S."/>
            <person name="Maurais E.G."/>
            <person name="Iannazzi L.C."/>
        </authorList>
    </citation>
    <scope>NUCLEOTIDE SEQUENCE [LARGE SCALE GENOMIC DNA]</scope>
    <source>
        <strain evidence="7 8">ATCC BAA-2444</strain>
    </source>
</reference>
<organism evidence="7 8">
    <name type="scientific">Litorilinea aerophila</name>
    <dbReference type="NCBI Taxonomy" id="1204385"/>
    <lineage>
        <taxon>Bacteria</taxon>
        <taxon>Bacillati</taxon>
        <taxon>Chloroflexota</taxon>
        <taxon>Caldilineae</taxon>
        <taxon>Caldilineales</taxon>
        <taxon>Caldilineaceae</taxon>
        <taxon>Litorilinea</taxon>
    </lineage>
</organism>
<dbReference type="InterPro" id="IPR002569">
    <property type="entry name" value="Met_Sox_Rdtase_MsrA_dom"/>
</dbReference>
<evidence type="ECO:0000259" key="6">
    <source>
        <dbReference type="Pfam" id="PF01625"/>
    </source>
</evidence>
<evidence type="ECO:0000313" key="7">
    <source>
        <dbReference type="EMBL" id="TQE94029.1"/>
    </source>
</evidence>
<gene>
    <name evidence="5 7" type="primary">msrA</name>
    <name evidence="7" type="ORF">FKZ61_18825</name>
</gene>
<dbReference type="EMBL" id="VIGC01000029">
    <property type="protein sequence ID" value="TQE94029.1"/>
    <property type="molecule type" value="Genomic_DNA"/>
</dbReference>
<evidence type="ECO:0000313" key="8">
    <source>
        <dbReference type="Proteomes" id="UP000317371"/>
    </source>
</evidence>
<accession>A0A540VB85</accession>
<protein>
    <recommendedName>
        <fullName evidence="5">Peptide methionine sulfoxide reductase MsrA</fullName>
        <shortName evidence="5">Protein-methionine-S-oxide reductase</shortName>
        <ecNumber evidence="5">1.8.4.11</ecNumber>
    </recommendedName>
    <alternativeName>
        <fullName evidence="5">Peptide-methionine (S)-S-oxide reductase</fullName>
        <shortName evidence="5">Peptide Met(O) reductase</shortName>
    </alternativeName>
</protein>
<evidence type="ECO:0000256" key="3">
    <source>
        <dbReference type="ARBA" id="ARBA00047806"/>
    </source>
</evidence>
<sequence length="191" mass="21271">MAATSANDTGSPAHSVATLGGGCFWCLEAVYQELTGVEKVESGYAGGSVPNPTYRQVCTGTTGHAEVVQITLDPSVISFRELLQVFFTIHDPTTLNRQGADVGPQYRSVIFYHDEEQKRIAQEVMAEIEAAGIWPDPIVTELAPYTTFYRAEAYHQNYFRNNPTQPYCQVVIAPKVAKFRKQFMEKLKRSV</sequence>
<comment type="caution">
    <text evidence="7">The sequence shown here is derived from an EMBL/GenBank/DDBJ whole genome shotgun (WGS) entry which is preliminary data.</text>
</comment>
<dbReference type="AlphaFoldDB" id="A0A540VB85"/>
<dbReference type="HAMAP" id="MF_01401">
    <property type="entry name" value="MsrA"/>
    <property type="match status" value="1"/>
</dbReference>
<dbReference type="Gene3D" id="3.30.1060.10">
    <property type="entry name" value="Peptide methionine sulphoxide reductase MsrA"/>
    <property type="match status" value="1"/>
</dbReference>
<name>A0A540VB85_9CHLR</name>
<dbReference type="OrthoDB" id="4174719at2"/>
<comment type="catalytic activity">
    <reaction evidence="3 5">
        <text>L-methionyl-[protein] + [thioredoxin]-disulfide + H2O = L-methionyl-(S)-S-oxide-[protein] + [thioredoxin]-dithiol</text>
        <dbReference type="Rhea" id="RHEA:14217"/>
        <dbReference type="Rhea" id="RHEA-COMP:10698"/>
        <dbReference type="Rhea" id="RHEA-COMP:10700"/>
        <dbReference type="Rhea" id="RHEA-COMP:12313"/>
        <dbReference type="Rhea" id="RHEA-COMP:12315"/>
        <dbReference type="ChEBI" id="CHEBI:15377"/>
        <dbReference type="ChEBI" id="CHEBI:16044"/>
        <dbReference type="ChEBI" id="CHEBI:29950"/>
        <dbReference type="ChEBI" id="CHEBI:44120"/>
        <dbReference type="ChEBI" id="CHEBI:50058"/>
        <dbReference type="EC" id="1.8.4.11"/>
    </reaction>
</comment>
<comment type="similarity">
    <text evidence="1 5">Belongs to the MsrA Met sulfoxide reductase family.</text>
</comment>
<dbReference type="Pfam" id="PF01625">
    <property type="entry name" value="PMSR"/>
    <property type="match status" value="1"/>
</dbReference>
<dbReference type="GO" id="GO:0008113">
    <property type="term" value="F:peptide-methionine (S)-S-oxide reductase activity"/>
    <property type="evidence" value="ECO:0007669"/>
    <property type="project" value="UniProtKB-UniRule"/>
</dbReference>
<feature type="domain" description="Peptide methionine sulphoxide reductase MsrA" evidence="6">
    <location>
        <begin position="17"/>
        <end position="169"/>
    </location>
</feature>
<dbReference type="FunCoup" id="A0A540VB85">
    <property type="interactions" value="399"/>
</dbReference>
<dbReference type="EC" id="1.8.4.11" evidence="5"/>
<dbReference type="InParanoid" id="A0A540VB85"/>
<dbReference type="RefSeq" id="WP_141611713.1">
    <property type="nucleotide sequence ID" value="NZ_VIGC02000029.1"/>
</dbReference>
<keyword evidence="8" id="KW-1185">Reference proteome</keyword>
<dbReference type="InterPro" id="IPR036509">
    <property type="entry name" value="Met_Sox_Rdtase_MsrA_sf"/>
</dbReference>
<dbReference type="GO" id="GO:0033744">
    <property type="term" value="F:L-methionine:thioredoxin-disulfide S-oxidoreductase activity"/>
    <property type="evidence" value="ECO:0007669"/>
    <property type="project" value="RHEA"/>
</dbReference>
<evidence type="ECO:0000256" key="4">
    <source>
        <dbReference type="ARBA" id="ARBA00048782"/>
    </source>
</evidence>
<comment type="catalytic activity">
    <reaction evidence="4 5">
        <text>[thioredoxin]-disulfide + L-methionine + H2O = L-methionine (S)-S-oxide + [thioredoxin]-dithiol</text>
        <dbReference type="Rhea" id="RHEA:19993"/>
        <dbReference type="Rhea" id="RHEA-COMP:10698"/>
        <dbReference type="Rhea" id="RHEA-COMP:10700"/>
        <dbReference type="ChEBI" id="CHEBI:15377"/>
        <dbReference type="ChEBI" id="CHEBI:29950"/>
        <dbReference type="ChEBI" id="CHEBI:50058"/>
        <dbReference type="ChEBI" id="CHEBI:57844"/>
        <dbReference type="ChEBI" id="CHEBI:58772"/>
        <dbReference type="EC" id="1.8.4.11"/>
    </reaction>
</comment>